<evidence type="ECO:0000256" key="3">
    <source>
        <dbReference type="ARBA" id="ARBA00022741"/>
    </source>
</evidence>
<evidence type="ECO:0000313" key="11">
    <source>
        <dbReference type="Proteomes" id="UP000886878"/>
    </source>
</evidence>
<dbReference type="InterPro" id="IPR006073">
    <property type="entry name" value="GTP-bd"/>
</dbReference>
<keyword evidence="3 6" id="KW-0547">Nucleotide-binding</keyword>
<comment type="similarity">
    <text evidence="6">Belongs to the TRAFAC class OBG-HflX-like GTPase superfamily. HflX GTPase family.</text>
</comment>
<organism evidence="10 11">
    <name type="scientific">Candidatus Limosilactobacillus merdipullorum</name>
    <dbReference type="NCBI Taxonomy" id="2838653"/>
    <lineage>
        <taxon>Bacteria</taxon>
        <taxon>Bacillati</taxon>
        <taxon>Bacillota</taxon>
        <taxon>Bacilli</taxon>
        <taxon>Lactobacillales</taxon>
        <taxon>Lactobacillaceae</taxon>
        <taxon>Limosilactobacillus</taxon>
    </lineage>
</organism>
<sequence length="428" mass="48162">MDNSELPQRTPVFIIGLDTGQENYEYSMRELAELVQANNMEVVKRFDQSLDRPNPATYFGSGKVEELQQDAAEAGVNVIVANDELSPSQLSNLATQTQTKVIDRTALIIEIFANRAQSREAKIQVKIAKLQYQLPRLQTADDVTLDQQSGGGGLANRGTGETKLEMDRRVITKQIAHLRQELRDISKGEETKRRQRDKTGIPTAALVGYTNAGKSTIMNQLVAHYGLAEHKQVFTKNMLFATLDTSVRQLNFPGNKRCLLSDTVGFVSKLPIHLVEAFKSTLAEAANADLLIQVIDYSDPLYQEMMKTTEQTLAQIGIKDKPMLYVFNKADQTDFDYPTMEGDDRLIISAINDSSTDMLMKAIEKHLFKDYVSTTMLIPFDDGQVVSYLNEHANILSTKYVSNGTELQLELPREDFQRYQQYVVEQAE</sequence>
<reference evidence="10" key="2">
    <citation type="submission" date="2021-04" db="EMBL/GenBank/DDBJ databases">
        <authorList>
            <person name="Gilroy R."/>
        </authorList>
    </citation>
    <scope>NUCLEOTIDE SEQUENCE</scope>
    <source>
        <strain evidence="10">ChiHejej3B27-2180</strain>
    </source>
</reference>
<dbReference type="Gene3D" id="3.40.50.11060">
    <property type="entry name" value="GTPase HflX, N-terminal domain"/>
    <property type="match status" value="1"/>
</dbReference>
<comment type="subcellular location">
    <subcellularLocation>
        <location evidence="6">Cytoplasm</location>
    </subcellularLocation>
    <text evidence="6">May associate with membranes.</text>
</comment>
<dbReference type="PANTHER" id="PTHR10229:SF4">
    <property type="entry name" value="GTPASE HFLX"/>
    <property type="match status" value="1"/>
</dbReference>
<dbReference type="PROSITE" id="PS51705">
    <property type="entry name" value="G_HFLX"/>
    <property type="match status" value="1"/>
</dbReference>
<dbReference type="InterPro" id="IPR030394">
    <property type="entry name" value="G_HFLX_dom"/>
</dbReference>
<dbReference type="Pfam" id="PF01926">
    <property type="entry name" value="MMR_HSR1"/>
    <property type="match status" value="1"/>
</dbReference>
<name>A0A9D1QPV5_9LACO</name>
<keyword evidence="4 8" id="KW-0460">Magnesium</keyword>
<dbReference type="Proteomes" id="UP000886878">
    <property type="component" value="Unassembled WGS sequence"/>
</dbReference>
<dbReference type="GO" id="GO:0046872">
    <property type="term" value="F:metal ion binding"/>
    <property type="evidence" value="ECO:0007669"/>
    <property type="project" value="UniProtKB-KW"/>
</dbReference>
<comment type="subunit">
    <text evidence="6">Monomer. Associates with the 50S ribosomal subunit.</text>
</comment>
<feature type="binding site" evidence="8">
    <location>
        <position position="242"/>
    </location>
    <ligand>
        <name>Mg(2+)</name>
        <dbReference type="ChEBI" id="CHEBI:18420"/>
    </ligand>
</feature>
<dbReference type="Pfam" id="PF13167">
    <property type="entry name" value="GTP-bdg_N"/>
    <property type="match status" value="1"/>
</dbReference>
<dbReference type="GO" id="GO:0043022">
    <property type="term" value="F:ribosome binding"/>
    <property type="evidence" value="ECO:0007669"/>
    <property type="project" value="TreeGrafter"/>
</dbReference>
<keyword evidence="1 6" id="KW-0963">Cytoplasm</keyword>
<evidence type="ECO:0000256" key="4">
    <source>
        <dbReference type="ARBA" id="ARBA00022842"/>
    </source>
</evidence>
<dbReference type="InterPro" id="IPR032305">
    <property type="entry name" value="GTP-bd_M"/>
</dbReference>
<dbReference type="HAMAP" id="MF_00900">
    <property type="entry name" value="GTPase_HflX"/>
    <property type="match status" value="1"/>
</dbReference>
<keyword evidence="2 8" id="KW-0479">Metal-binding</keyword>
<dbReference type="InterPro" id="IPR016496">
    <property type="entry name" value="GTPase_HflX"/>
</dbReference>
<evidence type="ECO:0000256" key="6">
    <source>
        <dbReference type="HAMAP-Rule" id="MF_00900"/>
    </source>
</evidence>
<accession>A0A9D1QPV5</accession>
<dbReference type="PIRSF" id="PIRSF006809">
    <property type="entry name" value="GTP-binding_hflX_prd"/>
    <property type="match status" value="1"/>
</dbReference>
<comment type="cofactor">
    <cofactor evidence="8">
        <name>Mg(2+)</name>
        <dbReference type="ChEBI" id="CHEBI:18420"/>
    </cofactor>
</comment>
<reference evidence="10" key="1">
    <citation type="journal article" date="2021" name="PeerJ">
        <title>Extensive microbial diversity within the chicken gut microbiome revealed by metagenomics and culture.</title>
        <authorList>
            <person name="Gilroy R."/>
            <person name="Ravi A."/>
            <person name="Getino M."/>
            <person name="Pursley I."/>
            <person name="Horton D.L."/>
            <person name="Alikhan N.F."/>
            <person name="Baker D."/>
            <person name="Gharbi K."/>
            <person name="Hall N."/>
            <person name="Watson M."/>
            <person name="Adriaenssens E.M."/>
            <person name="Foster-Nyarko E."/>
            <person name="Jarju S."/>
            <person name="Secka A."/>
            <person name="Antonio M."/>
            <person name="Oren A."/>
            <person name="Chaudhuri R.R."/>
            <person name="La Ragione R."/>
            <person name="Hildebrand F."/>
            <person name="Pallen M.J."/>
        </authorList>
    </citation>
    <scope>NUCLEOTIDE SEQUENCE</scope>
    <source>
        <strain evidence="10">ChiHejej3B27-2180</strain>
    </source>
</reference>
<dbReference type="SUPFAM" id="SSF52540">
    <property type="entry name" value="P-loop containing nucleoside triphosphate hydrolases"/>
    <property type="match status" value="1"/>
</dbReference>
<dbReference type="FunFam" id="3.40.50.11060:FF:000001">
    <property type="entry name" value="GTPase HflX"/>
    <property type="match status" value="1"/>
</dbReference>
<dbReference type="EMBL" id="DXGK01000064">
    <property type="protein sequence ID" value="HIW70384.1"/>
    <property type="molecule type" value="Genomic_DNA"/>
</dbReference>
<dbReference type="InterPro" id="IPR042108">
    <property type="entry name" value="GTPase_HflX_N_sf"/>
</dbReference>
<evidence type="ECO:0000256" key="5">
    <source>
        <dbReference type="ARBA" id="ARBA00023134"/>
    </source>
</evidence>
<feature type="binding site" evidence="7">
    <location>
        <begin position="328"/>
        <end position="331"/>
    </location>
    <ligand>
        <name>GTP</name>
        <dbReference type="ChEBI" id="CHEBI:37565"/>
    </ligand>
</feature>
<dbReference type="GO" id="GO:0005525">
    <property type="term" value="F:GTP binding"/>
    <property type="evidence" value="ECO:0007669"/>
    <property type="project" value="UniProtKB-UniRule"/>
</dbReference>
<comment type="caution">
    <text evidence="10">The sequence shown here is derived from an EMBL/GenBank/DDBJ whole genome shotgun (WGS) entry which is preliminary data.</text>
</comment>
<keyword evidence="5 6" id="KW-0342">GTP-binding</keyword>
<evidence type="ECO:0000313" key="10">
    <source>
        <dbReference type="EMBL" id="HIW70384.1"/>
    </source>
</evidence>
<dbReference type="CDD" id="cd01878">
    <property type="entry name" value="HflX"/>
    <property type="match status" value="1"/>
</dbReference>
<dbReference type="AlphaFoldDB" id="A0A9D1QPV5"/>
<comment type="function">
    <text evidence="6">GTPase that associates with the 50S ribosomal subunit and may have a role during protein synthesis or ribosome biogenesis.</text>
</comment>
<dbReference type="InterPro" id="IPR025121">
    <property type="entry name" value="GTPase_HflX_N"/>
</dbReference>
<protein>
    <recommendedName>
        <fullName evidence="6">GTPase HflX</fullName>
    </recommendedName>
    <alternativeName>
        <fullName evidence="6">GTP-binding protein HflX</fullName>
    </alternativeName>
</protein>
<evidence type="ECO:0000256" key="7">
    <source>
        <dbReference type="PIRSR" id="PIRSR006809-1"/>
    </source>
</evidence>
<dbReference type="GO" id="GO:0005737">
    <property type="term" value="C:cytoplasm"/>
    <property type="evidence" value="ECO:0007669"/>
    <property type="project" value="UniProtKB-SubCell"/>
</dbReference>
<feature type="binding site" evidence="7">
    <location>
        <begin position="240"/>
        <end position="244"/>
    </location>
    <ligand>
        <name>GTP</name>
        <dbReference type="ChEBI" id="CHEBI:37565"/>
    </ligand>
</feature>
<evidence type="ECO:0000256" key="2">
    <source>
        <dbReference type="ARBA" id="ARBA00022723"/>
    </source>
</evidence>
<feature type="binding site" evidence="7">
    <location>
        <begin position="208"/>
        <end position="215"/>
    </location>
    <ligand>
        <name>GTP</name>
        <dbReference type="ChEBI" id="CHEBI:37565"/>
    </ligand>
</feature>
<dbReference type="GO" id="GO:0003924">
    <property type="term" value="F:GTPase activity"/>
    <property type="evidence" value="ECO:0007669"/>
    <property type="project" value="UniProtKB-UniRule"/>
</dbReference>
<proteinExistence type="inferred from homology"/>
<evidence type="ECO:0000256" key="1">
    <source>
        <dbReference type="ARBA" id="ARBA00022490"/>
    </source>
</evidence>
<dbReference type="InterPro" id="IPR027417">
    <property type="entry name" value="P-loop_NTPase"/>
</dbReference>
<feature type="binding site" evidence="7">
    <location>
        <begin position="262"/>
        <end position="265"/>
    </location>
    <ligand>
        <name>GTP</name>
        <dbReference type="ChEBI" id="CHEBI:37565"/>
    </ligand>
</feature>
<evidence type="ECO:0000259" key="9">
    <source>
        <dbReference type="PROSITE" id="PS51705"/>
    </source>
</evidence>
<dbReference type="Gene3D" id="6.10.250.2860">
    <property type="match status" value="1"/>
</dbReference>
<evidence type="ECO:0000256" key="8">
    <source>
        <dbReference type="PIRSR" id="PIRSR006809-2"/>
    </source>
</evidence>
<dbReference type="Pfam" id="PF16360">
    <property type="entry name" value="GTP-bdg_M"/>
    <property type="match status" value="1"/>
</dbReference>
<dbReference type="Gene3D" id="3.40.50.300">
    <property type="entry name" value="P-loop containing nucleotide triphosphate hydrolases"/>
    <property type="match status" value="1"/>
</dbReference>
<dbReference type="NCBIfam" id="TIGR03156">
    <property type="entry name" value="GTP_HflX"/>
    <property type="match status" value="1"/>
</dbReference>
<feature type="domain" description="Hflx-type G" evidence="9">
    <location>
        <begin position="202"/>
        <end position="371"/>
    </location>
</feature>
<dbReference type="PRINTS" id="PR00326">
    <property type="entry name" value="GTP1OBG"/>
</dbReference>
<gene>
    <name evidence="6 10" type="primary">hflX</name>
    <name evidence="10" type="ORF">H9876_03250</name>
</gene>
<feature type="binding site" evidence="8">
    <location>
        <position position="215"/>
    </location>
    <ligand>
        <name>Mg(2+)</name>
        <dbReference type="ChEBI" id="CHEBI:18420"/>
    </ligand>
</feature>
<dbReference type="PANTHER" id="PTHR10229">
    <property type="entry name" value="GTP-BINDING PROTEIN HFLX"/>
    <property type="match status" value="1"/>
</dbReference>